<organism evidence="1 2">
    <name type="scientific">Dreissena polymorpha</name>
    <name type="common">Zebra mussel</name>
    <name type="synonym">Mytilus polymorpha</name>
    <dbReference type="NCBI Taxonomy" id="45954"/>
    <lineage>
        <taxon>Eukaryota</taxon>
        <taxon>Metazoa</taxon>
        <taxon>Spiralia</taxon>
        <taxon>Lophotrochozoa</taxon>
        <taxon>Mollusca</taxon>
        <taxon>Bivalvia</taxon>
        <taxon>Autobranchia</taxon>
        <taxon>Heteroconchia</taxon>
        <taxon>Euheterodonta</taxon>
        <taxon>Imparidentia</taxon>
        <taxon>Neoheterodontei</taxon>
        <taxon>Myida</taxon>
        <taxon>Dreissenoidea</taxon>
        <taxon>Dreissenidae</taxon>
        <taxon>Dreissena</taxon>
    </lineage>
</organism>
<dbReference type="EMBL" id="JAIWYP010000008">
    <property type="protein sequence ID" value="KAH3788746.1"/>
    <property type="molecule type" value="Genomic_DNA"/>
</dbReference>
<sequence>MCGPAPVTFEEKKINFEPKLVKFTPAARVFAKDIIWIQIDQCTVANETLMCTGSRQFQDKFLSGRSSTKRVQQAALPLWPLSMSPAVVFIPETVSAVR</sequence>
<name>A0A9D4EZR3_DREPO</name>
<evidence type="ECO:0000313" key="2">
    <source>
        <dbReference type="Proteomes" id="UP000828390"/>
    </source>
</evidence>
<protein>
    <submittedName>
        <fullName evidence="1">Uncharacterized protein</fullName>
    </submittedName>
</protein>
<dbReference type="Proteomes" id="UP000828390">
    <property type="component" value="Unassembled WGS sequence"/>
</dbReference>
<dbReference type="AlphaFoldDB" id="A0A9D4EZR3"/>
<reference evidence="1" key="2">
    <citation type="submission" date="2020-11" db="EMBL/GenBank/DDBJ databases">
        <authorList>
            <person name="McCartney M.A."/>
            <person name="Auch B."/>
            <person name="Kono T."/>
            <person name="Mallez S."/>
            <person name="Becker A."/>
            <person name="Gohl D.M."/>
            <person name="Silverstein K.A.T."/>
            <person name="Koren S."/>
            <person name="Bechman K.B."/>
            <person name="Herman A."/>
            <person name="Abrahante J.E."/>
            <person name="Garbe J."/>
        </authorList>
    </citation>
    <scope>NUCLEOTIDE SEQUENCE</scope>
    <source>
        <strain evidence="1">Duluth1</strain>
        <tissue evidence="1">Whole animal</tissue>
    </source>
</reference>
<gene>
    <name evidence="1" type="ORF">DPMN_166894</name>
</gene>
<keyword evidence="2" id="KW-1185">Reference proteome</keyword>
<reference evidence="1" key="1">
    <citation type="journal article" date="2019" name="bioRxiv">
        <title>The Genome of the Zebra Mussel, Dreissena polymorpha: A Resource for Invasive Species Research.</title>
        <authorList>
            <person name="McCartney M.A."/>
            <person name="Auch B."/>
            <person name="Kono T."/>
            <person name="Mallez S."/>
            <person name="Zhang Y."/>
            <person name="Obille A."/>
            <person name="Becker A."/>
            <person name="Abrahante J.E."/>
            <person name="Garbe J."/>
            <person name="Badalamenti J.P."/>
            <person name="Herman A."/>
            <person name="Mangelson H."/>
            <person name="Liachko I."/>
            <person name="Sullivan S."/>
            <person name="Sone E.D."/>
            <person name="Koren S."/>
            <person name="Silverstein K.A.T."/>
            <person name="Beckman K.B."/>
            <person name="Gohl D.M."/>
        </authorList>
    </citation>
    <scope>NUCLEOTIDE SEQUENCE</scope>
    <source>
        <strain evidence="1">Duluth1</strain>
        <tissue evidence="1">Whole animal</tissue>
    </source>
</reference>
<accession>A0A9D4EZR3</accession>
<comment type="caution">
    <text evidence="1">The sequence shown here is derived from an EMBL/GenBank/DDBJ whole genome shotgun (WGS) entry which is preliminary data.</text>
</comment>
<evidence type="ECO:0000313" key="1">
    <source>
        <dbReference type="EMBL" id="KAH3788746.1"/>
    </source>
</evidence>
<proteinExistence type="predicted"/>